<reference evidence="9" key="1">
    <citation type="journal article" date="2013" name="Nat. Genet.">
        <title>The draft genomes of soft-shell turtle and green sea turtle yield insights into the development and evolution of the turtle-specific body plan.</title>
        <authorList>
            <person name="Wang Z."/>
            <person name="Pascual-Anaya J."/>
            <person name="Zadissa A."/>
            <person name="Li W."/>
            <person name="Niimura Y."/>
            <person name="Huang Z."/>
            <person name="Li C."/>
            <person name="White S."/>
            <person name="Xiong Z."/>
            <person name="Fang D."/>
            <person name="Wang B."/>
            <person name="Ming Y."/>
            <person name="Chen Y."/>
            <person name="Zheng Y."/>
            <person name="Kuraku S."/>
            <person name="Pignatelli M."/>
            <person name="Herrero J."/>
            <person name="Beal K."/>
            <person name="Nozawa M."/>
            <person name="Li Q."/>
            <person name="Wang J."/>
            <person name="Zhang H."/>
            <person name="Yu L."/>
            <person name="Shigenobu S."/>
            <person name="Wang J."/>
            <person name="Liu J."/>
            <person name="Flicek P."/>
            <person name="Searle S."/>
            <person name="Wang J."/>
            <person name="Kuratani S."/>
            <person name="Yin Y."/>
            <person name="Aken B."/>
            <person name="Zhang G."/>
            <person name="Irie N."/>
        </authorList>
    </citation>
    <scope>NUCLEOTIDE SEQUENCE [LARGE SCALE GENOMIC DNA]</scope>
</reference>
<evidence type="ECO:0000259" key="7">
    <source>
        <dbReference type="Pfam" id="PF04547"/>
    </source>
</evidence>
<evidence type="ECO:0000313" key="9">
    <source>
        <dbReference type="Proteomes" id="UP000031443"/>
    </source>
</evidence>
<keyword evidence="3 6" id="KW-0812">Transmembrane</keyword>
<dbReference type="EMBL" id="KB528578">
    <property type="protein sequence ID" value="EMP35515.1"/>
    <property type="molecule type" value="Genomic_DNA"/>
</dbReference>
<dbReference type="InterPro" id="IPR007632">
    <property type="entry name" value="Anoctamin"/>
</dbReference>
<evidence type="ECO:0000256" key="6">
    <source>
        <dbReference type="RuleBase" id="RU280814"/>
    </source>
</evidence>
<comment type="similarity">
    <text evidence="2 6">Belongs to the anoctamin family.</text>
</comment>
<feature type="transmembrane region" description="Helical" evidence="6">
    <location>
        <begin position="447"/>
        <end position="470"/>
    </location>
</feature>
<dbReference type="Proteomes" id="UP000031443">
    <property type="component" value="Unassembled WGS sequence"/>
</dbReference>
<dbReference type="eggNOG" id="KOG2513">
    <property type="taxonomic scope" value="Eukaryota"/>
</dbReference>
<dbReference type="PANTHER" id="PTHR12308">
    <property type="entry name" value="ANOCTAMIN"/>
    <property type="match status" value="1"/>
</dbReference>
<evidence type="ECO:0000256" key="5">
    <source>
        <dbReference type="ARBA" id="ARBA00023136"/>
    </source>
</evidence>
<protein>
    <recommendedName>
        <fullName evidence="6">Anoctamin</fullName>
    </recommendedName>
</protein>
<dbReference type="AlphaFoldDB" id="M7BIM4"/>
<accession>M7BIM4</accession>
<feature type="domain" description="Anoctamin transmembrane" evidence="7">
    <location>
        <begin position="333"/>
        <end position="737"/>
    </location>
</feature>
<organism evidence="8 9">
    <name type="scientific">Chelonia mydas</name>
    <name type="common">Green sea-turtle</name>
    <name type="synonym">Chelonia agassizi</name>
    <dbReference type="NCBI Taxonomy" id="8469"/>
    <lineage>
        <taxon>Eukaryota</taxon>
        <taxon>Metazoa</taxon>
        <taxon>Chordata</taxon>
        <taxon>Craniata</taxon>
        <taxon>Vertebrata</taxon>
        <taxon>Euteleostomi</taxon>
        <taxon>Archelosauria</taxon>
        <taxon>Testudinata</taxon>
        <taxon>Testudines</taxon>
        <taxon>Cryptodira</taxon>
        <taxon>Durocryptodira</taxon>
        <taxon>Americhelydia</taxon>
        <taxon>Chelonioidea</taxon>
        <taxon>Cheloniidae</taxon>
        <taxon>Chelonia</taxon>
    </lineage>
</organism>
<keyword evidence="5 6" id="KW-0472">Membrane</keyword>
<evidence type="ECO:0000256" key="1">
    <source>
        <dbReference type="ARBA" id="ARBA00004141"/>
    </source>
</evidence>
<name>M7BIM4_CHEMY</name>
<feature type="transmembrane region" description="Helical" evidence="6">
    <location>
        <begin position="41"/>
        <end position="61"/>
    </location>
</feature>
<evidence type="ECO:0000313" key="8">
    <source>
        <dbReference type="EMBL" id="EMP35515.1"/>
    </source>
</evidence>
<dbReference type="Pfam" id="PF04547">
    <property type="entry name" value="Anoctamin"/>
    <property type="match status" value="1"/>
</dbReference>
<feature type="transmembrane region" description="Helical" evidence="6">
    <location>
        <begin position="376"/>
        <end position="394"/>
    </location>
</feature>
<dbReference type="GO" id="GO:0005254">
    <property type="term" value="F:chloride channel activity"/>
    <property type="evidence" value="ECO:0007669"/>
    <property type="project" value="TreeGrafter"/>
</dbReference>
<evidence type="ECO:0000256" key="4">
    <source>
        <dbReference type="ARBA" id="ARBA00022989"/>
    </source>
</evidence>
<proteinExistence type="inferred from homology"/>
<keyword evidence="4 6" id="KW-1133">Transmembrane helix</keyword>
<dbReference type="PANTHER" id="PTHR12308:SF40">
    <property type="entry name" value="ANOCTAMIN-10"/>
    <property type="match status" value="1"/>
</dbReference>
<sequence length="779" mass="90505">MSSGDLCWSSWVLYDCSPSSSTASAATLLSCRCHTTASMEPTQLTITAAVVSIVNTSRIILEYMQNRAKRRQHEKDFEEDMDTDVPERMGCGNWDIMVAVRLVDTVERRFWAQQTSTDWWDHIVFQHFASCQRMKESWSAFDTFEPHFRPLVVIELAKNTKEETKEWLTQRIVDKKKNGGAQLLVKPLVKEDGGKIDGNQNLYLVGASHLRLLLGAETVGLVKECNDNSMRTFTYSSRNTFKDFAEDNHDFLTMAECQYIIKHELENLRAKDERMIPGYPQAKLYPGKSILRRLLTSGILLQIFPLHDTEELKKLRYTWYGQVKISYQPLDEIRCYFGETIALYFGFLEYFTFALVPMALIGIPYYVFAWEDYDKYVMFASFNLLWSTVILEVWKRCCAIMTYRWGTLLMKRQFEEPRPGFHGVLGINAVTGKEEPVYSSIKRQIRIYLVSLPFVCLCLYFSLYVMMIYFELETWALDFHEVNESYYSNLMLFVPSIIYAIVIEMMNRVYRYAAEFLTSWENHRLESSHQNHLILKVLVFNFLNCFASLFYIAFVLFDMKLLRQSLATLLITSQILNQFVEALLPYWLQKRHNTKVKKRVYSVKVDTDLSLFEQVNLEKEMGTYLGTFDDYLELFLQFGYVSLFSCVYPLAAVFAVLNNITEMYSDALKMCRVFKRPFSQPTANIGVWQLAFETMSVISVVTNCALIGLSPQVNALFPDSKTDLILIVVLAETMSTLLRDRRCYDGCTGGRFSVSSVDLLSRWESTLWSTPVLHREREK</sequence>
<feature type="transmembrane region" description="Helical" evidence="6">
    <location>
        <begin position="350"/>
        <end position="370"/>
    </location>
</feature>
<gene>
    <name evidence="8" type="ORF">UY3_07315</name>
</gene>
<comment type="subcellular location">
    <subcellularLocation>
        <location evidence="1 6">Membrane</location>
        <topology evidence="1 6">Multi-pass membrane protein</topology>
    </subcellularLocation>
</comment>
<dbReference type="GO" id="GO:0005886">
    <property type="term" value="C:plasma membrane"/>
    <property type="evidence" value="ECO:0007669"/>
    <property type="project" value="TreeGrafter"/>
</dbReference>
<feature type="transmembrane region" description="Helical" evidence="6">
    <location>
        <begin position="634"/>
        <end position="657"/>
    </location>
</feature>
<evidence type="ECO:0000256" key="2">
    <source>
        <dbReference type="ARBA" id="ARBA00009671"/>
    </source>
</evidence>
<dbReference type="STRING" id="8469.M7BIM4"/>
<feature type="transmembrane region" description="Helical" evidence="6">
    <location>
        <begin position="490"/>
        <end position="510"/>
    </location>
</feature>
<keyword evidence="9" id="KW-1185">Reference proteome</keyword>
<dbReference type="InterPro" id="IPR049452">
    <property type="entry name" value="Anoctamin_TM"/>
</dbReference>
<evidence type="ECO:0000256" key="3">
    <source>
        <dbReference type="ARBA" id="ARBA00022692"/>
    </source>
</evidence>
<comment type="caution">
    <text evidence="6">Lacks conserved residue(s) required for the propagation of feature annotation.</text>
</comment>
<feature type="transmembrane region" description="Helical" evidence="6">
    <location>
        <begin position="533"/>
        <end position="554"/>
    </location>
</feature>